<keyword evidence="3 5" id="KW-0235">DNA replication</keyword>
<evidence type="ECO:0000256" key="6">
    <source>
        <dbReference type="SAM" id="MobiDB-lite"/>
    </source>
</evidence>
<dbReference type="AlphaFoldDB" id="A0A9P7KB64"/>
<dbReference type="GO" id="GO:0006260">
    <property type="term" value="P:DNA replication"/>
    <property type="evidence" value="ECO:0007669"/>
    <property type="project" value="UniProtKB-UniRule"/>
</dbReference>
<feature type="compositionally biased region" description="Acidic residues" evidence="6">
    <location>
        <begin position="20"/>
        <end position="30"/>
    </location>
</feature>
<name>A0A9P7KB64_9AGAR</name>
<keyword evidence="4 5" id="KW-0539">Nucleus</keyword>
<dbReference type="InterPro" id="IPR007220">
    <property type="entry name" value="ORC2"/>
</dbReference>
<comment type="function">
    <text evidence="5">Component of the origin recognition complex (ORC) that binds origins of replication. DNA-binding is ATP-dependent. ORC is required to assemble the pre-replication complex necessary to initiate DNA replication.</text>
</comment>
<gene>
    <name evidence="9" type="ORF">DXG03_002498</name>
</gene>
<evidence type="ECO:0000256" key="2">
    <source>
        <dbReference type="ARBA" id="ARBA00007421"/>
    </source>
</evidence>
<comment type="caution">
    <text evidence="9">The sequence shown here is derived from an EMBL/GenBank/DDBJ whole genome shotgun (WGS) entry which is preliminary data.</text>
</comment>
<comment type="similarity">
    <text evidence="2 5">Belongs to the ORC2 family.</text>
</comment>
<dbReference type="Proteomes" id="UP000775547">
    <property type="component" value="Unassembled WGS sequence"/>
</dbReference>
<dbReference type="EMBL" id="JABCKV010000172">
    <property type="protein sequence ID" value="KAG5642600.1"/>
    <property type="molecule type" value="Genomic_DNA"/>
</dbReference>
<dbReference type="OrthoDB" id="346673at2759"/>
<evidence type="ECO:0000313" key="10">
    <source>
        <dbReference type="Proteomes" id="UP000775547"/>
    </source>
</evidence>
<evidence type="ECO:0000256" key="5">
    <source>
        <dbReference type="RuleBase" id="RU368084"/>
    </source>
</evidence>
<feature type="domain" description="Origin recognition complex subunit 2 winged-helix" evidence="8">
    <location>
        <begin position="397"/>
        <end position="457"/>
    </location>
</feature>
<evidence type="ECO:0000256" key="4">
    <source>
        <dbReference type="ARBA" id="ARBA00023242"/>
    </source>
</evidence>
<evidence type="ECO:0000256" key="3">
    <source>
        <dbReference type="ARBA" id="ARBA00022705"/>
    </source>
</evidence>
<comment type="subcellular location">
    <subcellularLocation>
        <location evidence="1 5">Nucleus</location>
    </subcellularLocation>
</comment>
<reference evidence="9" key="2">
    <citation type="submission" date="2021-10" db="EMBL/GenBank/DDBJ databases">
        <title>Phylogenomics reveals ancestral predisposition of the termite-cultivated fungus Termitomyces towards a domesticated lifestyle.</title>
        <authorList>
            <person name="Auxier B."/>
            <person name="Grum-Grzhimaylo A."/>
            <person name="Cardenas M.E."/>
            <person name="Lodge J.D."/>
            <person name="Laessoe T."/>
            <person name="Pedersen O."/>
            <person name="Smith M.E."/>
            <person name="Kuyper T.W."/>
            <person name="Franco-Molano E.A."/>
            <person name="Baroni T.J."/>
            <person name="Aanen D.K."/>
        </authorList>
    </citation>
    <scope>NUCLEOTIDE SEQUENCE</scope>
    <source>
        <strain evidence="9">AP01</strain>
        <tissue evidence="9">Mycelium</tissue>
    </source>
</reference>
<organism evidence="9 10">
    <name type="scientific">Asterophora parasitica</name>
    <dbReference type="NCBI Taxonomy" id="117018"/>
    <lineage>
        <taxon>Eukaryota</taxon>
        <taxon>Fungi</taxon>
        <taxon>Dikarya</taxon>
        <taxon>Basidiomycota</taxon>
        <taxon>Agaricomycotina</taxon>
        <taxon>Agaricomycetes</taxon>
        <taxon>Agaricomycetidae</taxon>
        <taxon>Agaricales</taxon>
        <taxon>Tricholomatineae</taxon>
        <taxon>Lyophyllaceae</taxon>
        <taxon>Asterophora</taxon>
    </lineage>
</organism>
<comment type="subunit">
    <text evidence="5">Component of the origin recognition complex (ORC).</text>
</comment>
<dbReference type="GO" id="GO:0005664">
    <property type="term" value="C:nuclear origin of replication recognition complex"/>
    <property type="evidence" value="ECO:0007669"/>
    <property type="project" value="UniProtKB-UniRule"/>
</dbReference>
<evidence type="ECO:0000259" key="8">
    <source>
        <dbReference type="Pfam" id="PF24882"/>
    </source>
</evidence>
<keyword evidence="10" id="KW-1185">Reference proteome</keyword>
<evidence type="ECO:0000313" key="9">
    <source>
        <dbReference type="EMBL" id="KAG5642600.1"/>
    </source>
</evidence>
<dbReference type="Pfam" id="PF04084">
    <property type="entry name" value="RecA-like_ORC2"/>
    <property type="match status" value="1"/>
</dbReference>
<sequence length="469" mass="51033">MIKLPPAFTIPPTMRHLGDADETAPSDGEEIEEDIMDEESDFEEPVAATGKRGKLGIEQDDNRNLIVETAFDAYFTHASTRSRTSANVFSSLVPPLTADEYAEAIASASNGPSLKPVQSSLLSESSRELLFSRFMRELAEGFNLLMYGFGSKRRVLNQFATDYCSKRGHVVVVNGFQPEFSLKDLMGSIEQVPGILGLELTSTTPEVQSKRIYDFFASSDHPRRRHLYLIFHNIDAAPLRASKAKSCLALLALNPRIHIVASVDHIHAPLLFSTSEATTRKPYPSAPPPSVPPRGFAWLWHDLTTLVPYDAELAYIDRTSVPTAHGGGPRKKVDAAAQTAATMMTETAALHILASVTQKAKKLFALIGSTQLAGIEEAAAGADGEEGEKAVVAAERDLQRFGIGYDILFTTARDNFIATNDTALRSLLGEFRDHGLVLAAQGTAGTGEVLWIPLRKERLASVLVSLNVE</sequence>
<dbReference type="InterPro" id="IPR056773">
    <property type="entry name" value="WHD_ORC2"/>
</dbReference>
<dbReference type="GO" id="GO:0003688">
    <property type="term" value="F:DNA replication origin binding"/>
    <property type="evidence" value="ECO:0007669"/>
    <property type="project" value="UniProtKB-UniRule"/>
</dbReference>
<feature type="domain" description="Origin recognition complex subunit 2 RecA-like" evidence="7">
    <location>
        <begin position="126"/>
        <end position="303"/>
    </location>
</feature>
<dbReference type="Pfam" id="PF24882">
    <property type="entry name" value="WHD_ORC2"/>
    <property type="match status" value="1"/>
</dbReference>
<dbReference type="PANTHER" id="PTHR14052:SF0">
    <property type="entry name" value="ORIGIN RECOGNITION COMPLEX SUBUNIT 2"/>
    <property type="match status" value="1"/>
</dbReference>
<dbReference type="PANTHER" id="PTHR14052">
    <property type="entry name" value="ORIGIN RECOGNITION COMPLEX SUBUNIT 2"/>
    <property type="match status" value="1"/>
</dbReference>
<evidence type="ECO:0000259" key="7">
    <source>
        <dbReference type="Pfam" id="PF04084"/>
    </source>
</evidence>
<dbReference type="InterPro" id="IPR056772">
    <property type="entry name" value="RecA-like_ORC2"/>
</dbReference>
<evidence type="ECO:0000256" key="1">
    <source>
        <dbReference type="ARBA" id="ARBA00004123"/>
    </source>
</evidence>
<reference evidence="9" key="1">
    <citation type="submission" date="2020-07" db="EMBL/GenBank/DDBJ databases">
        <authorList>
            <person name="Nieuwenhuis M."/>
            <person name="Van De Peppel L.J.J."/>
        </authorList>
    </citation>
    <scope>NUCLEOTIDE SEQUENCE</scope>
    <source>
        <strain evidence="9">AP01</strain>
        <tissue evidence="9">Mycelium</tissue>
    </source>
</reference>
<feature type="region of interest" description="Disordered" evidence="6">
    <location>
        <begin position="1"/>
        <end position="30"/>
    </location>
</feature>
<protein>
    <recommendedName>
        <fullName evidence="5">Origin recognition complex subunit 2</fullName>
    </recommendedName>
</protein>
<accession>A0A9P7KB64</accession>
<proteinExistence type="inferred from homology"/>